<feature type="non-terminal residue" evidence="3">
    <location>
        <position position="688"/>
    </location>
</feature>
<protein>
    <submittedName>
        <fullName evidence="3">P-loop containing nucleoside triphosphate hydrolase protein</fullName>
    </submittedName>
</protein>
<dbReference type="InterPro" id="IPR009000">
    <property type="entry name" value="Transl_B-barrel_sf"/>
</dbReference>
<dbReference type="EMBL" id="JAEFCI010010656">
    <property type="protein sequence ID" value="KAG5457089.1"/>
    <property type="molecule type" value="Genomic_DNA"/>
</dbReference>
<feature type="compositionally biased region" description="Basic and acidic residues" evidence="1">
    <location>
        <begin position="549"/>
        <end position="571"/>
    </location>
</feature>
<name>A0A8H8DFW4_9FUNG</name>
<dbReference type="SUPFAM" id="SSF50447">
    <property type="entry name" value="Translation proteins"/>
    <property type="match status" value="1"/>
</dbReference>
<dbReference type="GO" id="GO:0005829">
    <property type="term" value="C:cytosol"/>
    <property type="evidence" value="ECO:0007669"/>
    <property type="project" value="TreeGrafter"/>
</dbReference>
<feature type="region of interest" description="Disordered" evidence="1">
    <location>
        <begin position="1"/>
        <end position="45"/>
    </location>
</feature>
<gene>
    <name evidence="3" type="ORF">BJ554DRAFT_2992</name>
</gene>
<evidence type="ECO:0000259" key="2">
    <source>
        <dbReference type="PROSITE" id="PS51722"/>
    </source>
</evidence>
<evidence type="ECO:0000313" key="3">
    <source>
        <dbReference type="EMBL" id="KAG5457089.1"/>
    </source>
</evidence>
<organism evidence="3 4">
    <name type="scientific">Olpidium bornovanus</name>
    <dbReference type="NCBI Taxonomy" id="278681"/>
    <lineage>
        <taxon>Eukaryota</taxon>
        <taxon>Fungi</taxon>
        <taxon>Fungi incertae sedis</taxon>
        <taxon>Olpidiomycota</taxon>
        <taxon>Olpidiomycotina</taxon>
        <taxon>Olpidiomycetes</taxon>
        <taxon>Olpidiales</taxon>
        <taxon>Olpidiaceae</taxon>
        <taxon>Olpidium</taxon>
    </lineage>
</organism>
<dbReference type="PANTHER" id="PTHR42908">
    <property type="entry name" value="TRANSLATION ELONGATION FACTOR-RELATED"/>
    <property type="match status" value="1"/>
</dbReference>
<dbReference type="InterPro" id="IPR005225">
    <property type="entry name" value="Small_GTP-bd"/>
</dbReference>
<proteinExistence type="predicted"/>
<dbReference type="Proteomes" id="UP000673691">
    <property type="component" value="Unassembled WGS sequence"/>
</dbReference>
<evidence type="ECO:0000256" key="1">
    <source>
        <dbReference type="SAM" id="MobiDB-lite"/>
    </source>
</evidence>
<dbReference type="GO" id="GO:0042256">
    <property type="term" value="P:cytosolic ribosome assembly"/>
    <property type="evidence" value="ECO:0007669"/>
    <property type="project" value="TreeGrafter"/>
</dbReference>
<comment type="caution">
    <text evidence="3">The sequence shown here is derived from an EMBL/GenBank/DDBJ whole genome shotgun (WGS) entry which is preliminary data.</text>
</comment>
<dbReference type="AlphaFoldDB" id="A0A8H8DFW4"/>
<dbReference type="SUPFAM" id="SSF52540">
    <property type="entry name" value="P-loop containing nucleoside triphosphate hydrolases"/>
    <property type="match status" value="1"/>
</dbReference>
<dbReference type="Gene3D" id="3.90.1430.10">
    <property type="entry name" value="Yeast translation eEF2 (G' domain)"/>
    <property type="match status" value="1"/>
</dbReference>
<dbReference type="GO" id="GO:0005525">
    <property type="term" value="F:GTP binding"/>
    <property type="evidence" value="ECO:0007669"/>
    <property type="project" value="InterPro"/>
</dbReference>
<feature type="compositionally biased region" description="Polar residues" evidence="1">
    <location>
        <begin position="123"/>
        <end position="132"/>
    </location>
</feature>
<dbReference type="Pfam" id="PF00009">
    <property type="entry name" value="GTP_EFTU"/>
    <property type="match status" value="1"/>
</dbReference>
<feature type="domain" description="Tr-type G" evidence="2">
    <location>
        <begin position="48"/>
        <end position="380"/>
    </location>
</feature>
<dbReference type="Gene3D" id="2.40.30.10">
    <property type="entry name" value="Translation factors"/>
    <property type="match status" value="1"/>
</dbReference>
<dbReference type="CDD" id="cd01885">
    <property type="entry name" value="EF2"/>
    <property type="match status" value="1"/>
</dbReference>
<dbReference type="NCBIfam" id="TIGR00231">
    <property type="entry name" value="small_GTP"/>
    <property type="match status" value="1"/>
</dbReference>
<dbReference type="InterPro" id="IPR027417">
    <property type="entry name" value="P-loop_NTPase"/>
</dbReference>
<dbReference type="OrthoDB" id="364892at2759"/>
<dbReference type="PANTHER" id="PTHR42908:SF3">
    <property type="entry name" value="ELONGATION FACTOR-LIKE GTPASE 1"/>
    <property type="match status" value="1"/>
</dbReference>
<dbReference type="PROSITE" id="PS51722">
    <property type="entry name" value="G_TR_2"/>
    <property type="match status" value="1"/>
</dbReference>
<feature type="compositionally biased region" description="Low complexity" evidence="1">
    <location>
        <begin position="593"/>
        <end position="635"/>
    </location>
</feature>
<keyword evidence="3" id="KW-0378">Hydrolase</keyword>
<feature type="region of interest" description="Disordered" evidence="1">
    <location>
        <begin position="116"/>
        <end position="139"/>
    </location>
</feature>
<sequence length="688" mass="75291">MRGLGQEKLWDGPGRCGEQDGGAEGDPETSGAEPELPASPVQLTPQSDARRNICILAHVDHGKTTLSDSLLASNGIISSKLAGKVRYLDSRPDEQERGITMEASAISLLFRMRSGSSSKRETGAQQQRSPASENGPGFKAFGGKRTVPAGCRALLARSCAVEGNSCSQSSARWPAGKVLSDVEQSYLVNLIDSPGHVDFSSEVYTASRLCDGALVLVDAVEGVCTQTHTVLKQAWVEGVVPVLVINKIDRLVTELRLTPAEAYDHLRKIMEAVNAVVGSMWTGQRMEEDELRRKKAAKNTLQVGGTGASAESVEVNVENADLTPLSSALYEQWTLSDADDEDLYFSPEKGNVIFASALDGWAFRIEDFANLYANKLGISEKLLARCLWGDYYLDTKTKKVVTWKCLKGRNLKPMFVQFVLDNVWKVYEAVMIEGDKQKVEKIVSALLLKVFPREMKSKDSRALLSTIMSQWMPLAPAVLRTVVEHLPSPTAAQRLRLPRLLHPSNSLRSSTTTEPENDVERALYECDQRAEAPCIAYVSKVFSVPEEHLPENRRKQLSADELRQRGREARAQRLLSQQSAEGAGGAEGPRAPPELSACCASPSPSASPVRPADTAGSEASSASAQSPCQQEQQQPRQKRTERLVGVARLYSGTLRPGMRLDVLGPKYNPAHPGRFRSEMVVEDLYLVM</sequence>
<dbReference type="GO" id="GO:0003924">
    <property type="term" value="F:GTPase activity"/>
    <property type="evidence" value="ECO:0007669"/>
    <property type="project" value="InterPro"/>
</dbReference>
<dbReference type="InterPro" id="IPR000795">
    <property type="entry name" value="T_Tr_GTP-bd_dom"/>
</dbReference>
<dbReference type="Gene3D" id="3.40.50.300">
    <property type="entry name" value="P-loop containing nucleotide triphosphate hydrolases"/>
    <property type="match status" value="1"/>
</dbReference>
<accession>A0A8H8DFW4</accession>
<evidence type="ECO:0000313" key="4">
    <source>
        <dbReference type="Proteomes" id="UP000673691"/>
    </source>
</evidence>
<feature type="region of interest" description="Disordered" evidence="1">
    <location>
        <begin position="549"/>
        <end position="642"/>
    </location>
</feature>
<dbReference type="GO" id="GO:1990904">
    <property type="term" value="C:ribonucleoprotein complex"/>
    <property type="evidence" value="ECO:0007669"/>
    <property type="project" value="TreeGrafter"/>
</dbReference>
<dbReference type="FunFam" id="3.90.1430.10:FF:000002">
    <property type="entry name" value="Elongation factor like GTPase 1"/>
    <property type="match status" value="1"/>
</dbReference>
<dbReference type="GO" id="GO:0043022">
    <property type="term" value="F:ribosome binding"/>
    <property type="evidence" value="ECO:0007669"/>
    <property type="project" value="TreeGrafter"/>
</dbReference>
<reference evidence="3 4" key="1">
    <citation type="journal article" name="Sci. Rep.">
        <title>Genome-scale phylogenetic analyses confirm Olpidium as the closest living zoosporic fungus to the non-flagellated, terrestrial fungi.</title>
        <authorList>
            <person name="Chang Y."/>
            <person name="Rochon D."/>
            <person name="Sekimoto S."/>
            <person name="Wang Y."/>
            <person name="Chovatia M."/>
            <person name="Sandor L."/>
            <person name="Salamov A."/>
            <person name="Grigoriev I.V."/>
            <person name="Stajich J.E."/>
            <person name="Spatafora J.W."/>
        </authorList>
    </citation>
    <scope>NUCLEOTIDE SEQUENCE [LARGE SCALE GENOMIC DNA]</scope>
    <source>
        <strain evidence="3">S191</strain>
    </source>
</reference>
<keyword evidence="4" id="KW-1185">Reference proteome</keyword>